<feature type="domain" description="Helicase ATP-binding" evidence="10">
    <location>
        <begin position="306"/>
        <end position="530"/>
    </location>
</feature>
<organism evidence="12 13">
    <name type="scientific">Schaalia canis</name>
    <dbReference type="NCBI Taxonomy" id="100469"/>
    <lineage>
        <taxon>Bacteria</taxon>
        <taxon>Bacillati</taxon>
        <taxon>Actinomycetota</taxon>
        <taxon>Actinomycetes</taxon>
        <taxon>Actinomycetales</taxon>
        <taxon>Actinomycetaceae</taxon>
        <taxon>Schaalia</taxon>
    </lineage>
</organism>
<comment type="caution">
    <text evidence="12">The sequence shown here is derived from an EMBL/GenBank/DDBJ whole genome shotgun (WGS) entry which is preliminary data.</text>
</comment>
<dbReference type="PROSITE" id="PS51192">
    <property type="entry name" value="HELICASE_ATP_BIND_1"/>
    <property type="match status" value="1"/>
</dbReference>
<evidence type="ECO:0000259" key="10">
    <source>
        <dbReference type="PROSITE" id="PS51192"/>
    </source>
</evidence>
<evidence type="ECO:0000259" key="11">
    <source>
        <dbReference type="PROSITE" id="PS51643"/>
    </source>
</evidence>
<dbReference type="SMART" id="SM00487">
    <property type="entry name" value="DEXDc"/>
    <property type="match status" value="1"/>
</dbReference>
<comment type="similarity">
    <text evidence="1">In the N-terminal section; belongs to the CRISPR-associated nuclease Cas3-HD family.</text>
</comment>
<evidence type="ECO:0000256" key="2">
    <source>
        <dbReference type="ARBA" id="ARBA00009046"/>
    </source>
</evidence>
<dbReference type="InterPro" id="IPR014001">
    <property type="entry name" value="Helicase_ATP-bd"/>
</dbReference>
<dbReference type="CDD" id="cd09641">
    <property type="entry name" value="Cas3''_I"/>
    <property type="match status" value="1"/>
</dbReference>
<dbReference type="RefSeq" id="WP_124872068.1">
    <property type="nucleotide sequence ID" value="NZ_RQZF01000012.1"/>
</dbReference>
<dbReference type="InterPro" id="IPR006474">
    <property type="entry name" value="Helicase_Cas3_CRISPR-ass_core"/>
</dbReference>
<dbReference type="Pfam" id="PF18019">
    <property type="entry name" value="Cas3_HD"/>
    <property type="match status" value="1"/>
</dbReference>
<dbReference type="NCBIfam" id="TIGR01587">
    <property type="entry name" value="cas3_core"/>
    <property type="match status" value="1"/>
</dbReference>
<dbReference type="InterPro" id="IPR006483">
    <property type="entry name" value="CRISPR-assoc_Cas3_HD"/>
</dbReference>
<dbReference type="PROSITE" id="PS51643">
    <property type="entry name" value="HD_CAS3"/>
    <property type="match status" value="1"/>
</dbReference>
<evidence type="ECO:0000256" key="3">
    <source>
        <dbReference type="ARBA" id="ARBA00022722"/>
    </source>
</evidence>
<evidence type="ECO:0000313" key="13">
    <source>
        <dbReference type="Proteomes" id="UP000280444"/>
    </source>
</evidence>
<dbReference type="Gene3D" id="3.40.50.300">
    <property type="entry name" value="P-loop containing nucleotide triphosphate hydrolases"/>
    <property type="match status" value="2"/>
</dbReference>
<dbReference type="GO" id="GO:0003724">
    <property type="term" value="F:RNA helicase activity"/>
    <property type="evidence" value="ECO:0007669"/>
    <property type="project" value="TreeGrafter"/>
</dbReference>
<dbReference type="Gene3D" id="1.10.3210.30">
    <property type="match status" value="1"/>
</dbReference>
<dbReference type="NCBIfam" id="TIGR01596">
    <property type="entry name" value="cas3_HD"/>
    <property type="match status" value="1"/>
</dbReference>
<name>A0A3P1SBK0_9ACTO</name>
<evidence type="ECO:0000256" key="7">
    <source>
        <dbReference type="ARBA" id="ARBA00022806"/>
    </source>
</evidence>
<accession>A0A3P1SBK0</accession>
<evidence type="ECO:0000256" key="5">
    <source>
        <dbReference type="ARBA" id="ARBA00022741"/>
    </source>
</evidence>
<dbReference type="AlphaFoldDB" id="A0A3P1SBK0"/>
<keyword evidence="5" id="KW-0547">Nucleotide-binding</keyword>
<dbReference type="Proteomes" id="UP000280444">
    <property type="component" value="Unassembled WGS sequence"/>
</dbReference>
<dbReference type="PANTHER" id="PTHR47963">
    <property type="entry name" value="DEAD-BOX ATP-DEPENDENT RNA HELICASE 47, MITOCHONDRIAL"/>
    <property type="match status" value="1"/>
</dbReference>
<protein>
    <submittedName>
        <fullName evidence="12">CRISPR-associated helicase Cas3</fullName>
    </submittedName>
</protein>
<dbReference type="InterPro" id="IPR041372">
    <property type="entry name" value="Cas3_C"/>
</dbReference>
<evidence type="ECO:0000256" key="6">
    <source>
        <dbReference type="ARBA" id="ARBA00022801"/>
    </source>
</evidence>
<keyword evidence="8" id="KW-0067">ATP-binding</keyword>
<keyword evidence="6" id="KW-0378">Hydrolase</keyword>
<sequence>MALSPQAHSVWAKSSRGDFGRPSMWLPLALHLADAMGVAERCASEWVAEQQWRALVHPLGIDDSALARDAVLSVIRFAAGVHDIGKAAPTFSAKMPDLDAAMAAAGLTHGTVERDHMRSMKHGLAGAVILKEYLVSRGWMAPAASGLASVVGGHHGIPASKAEINDARREVRRLGDEAWSNVRTELLDWMWKRSGVEAFSKLFSTVKWTQAALVILEGIVIVSDWIASNERYFPLFTQASPTPRQLIDDSEAHAQRVDKGWAGVNISATWQPTPLPVDADEALRRRFGLDASAKARPLQKAAMEAARTMDVPGILIIEDVMGAGKTEAGLLAAEILAQRSGASGIMMVLPTQATTDAMFDRVKTWVERGEGIDGEHHGGSMALMHGKAALNASYAQLSFRGGHGYRPMLFDDEGSHVDAYEHDAGATRVTRSPWMSGKKTILSDVVVATIDQLLMVALKARYLALRHLGVSRKVVVIDEVHAADVYMRQYLTQALTWCASYGVPVVALSATLPPSVRRELIEAYQEGLKEPVRGRIAPLKAHSGEEYPVLYPLLTHLNKNAVACSECERALPSRQVQIRHISHDNLLRTVDGLMTEGGCLLVVRNTVRDAQQTYRSLKEVYGEDVYLVHARFVAEDRLFNDEMLLANFGKPHPEVERPQRAIVVATQVVEQSLDIDFDALITDLAPIDLLFQRMGRVHRHERGARPSPMSQAQCFVLDVPELNSQSPEDSPSTKDYIYSASLLLRTAWVLRTLSDESLSIPDDIAPLTAQVYDFEDALSSQWREAELRAREKDQDETNKRQRAADIFRLRSPHDGRHSLTGWLDANSGDDNCETQARARVRDGDDSLEVIVVVDEGSGGVPIWRTLDWLEPAGGEYLPMDEVPRPELVETLVRSMVRLPAFFSKEWVFETVIGELSFHPEAWQKEPLLAGQLILPLVDGEILLAGRKLRYSTECGLEEVKGD</sequence>
<keyword evidence="3" id="KW-0540">Nuclease</keyword>
<dbReference type="Pfam" id="PF18395">
    <property type="entry name" value="Cas3_C"/>
    <property type="match status" value="1"/>
</dbReference>
<keyword evidence="4" id="KW-0479">Metal-binding</keyword>
<dbReference type="InterPro" id="IPR050547">
    <property type="entry name" value="DEAD_box_RNA_helicases"/>
</dbReference>
<dbReference type="InterPro" id="IPR038257">
    <property type="entry name" value="CRISPR-assoc_Cas3_HD_sf"/>
</dbReference>
<dbReference type="GO" id="GO:0051607">
    <property type="term" value="P:defense response to virus"/>
    <property type="evidence" value="ECO:0007669"/>
    <property type="project" value="UniProtKB-KW"/>
</dbReference>
<dbReference type="OrthoDB" id="9810236at2"/>
<dbReference type="GO" id="GO:0016787">
    <property type="term" value="F:hydrolase activity"/>
    <property type="evidence" value="ECO:0007669"/>
    <property type="project" value="UniProtKB-KW"/>
</dbReference>
<dbReference type="PANTHER" id="PTHR47963:SF9">
    <property type="entry name" value="CRISPR-ASSOCIATED ENDONUCLEASE_HELICASE CAS3"/>
    <property type="match status" value="1"/>
</dbReference>
<evidence type="ECO:0000256" key="8">
    <source>
        <dbReference type="ARBA" id="ARBA00022840"/>
    </source>
</evidence>
<dbReference type="InterPro" id="IPR027417">
    <property type="entry name" value="P-loop_NTPase"/>
</dbReference>
<gene>
    <name evidence="12" type="primary">cas3</name>
    <name evidence="12" type="ORF">EII11_09505</name>
</gene>
<dbReference type="Pfam" id="PF22590">
    <property type="entry name" value="Cas3-like_C_2"/>
    <property type="match status" value="1"/>
</dbReference>
<feature type="domain" description="HD Cas3-type" evidence="11">
    <location>
        <begin position="21"/>
        <end position="226"/>
    </location>
</feature>
<reference evidence="12 13" key="1">
    <citation type="submission" date="2018-11" db="EMBL/GenBank/DDBJ databases">
        <title>Genomes From Bacteria Associated with the Canine Oral Cavity: a Test Case for Automated Genome-Based Taxonomic Assignment.</title>
        <authorList>
            <person name="Coil D.A."/>
            <person name="Jospin G."/>
            <person name="Darling A.E."/>
            <person name="Wallis C."/>
            <person name="Davis I.J."/>
            <person name="Harris S."/>
            <person name="Eisen J.A."/>
            <person name="Holcombe L.J."/>
            <person name="O'Flynn C."/>
        </authorList>
    </citation>
    <scope>NUCLEOTIDE SEQUENCE [LARGE SCALE GENOMIC DNA]</scope>
    <source>
        <strain evidence="12 13">OH770</strain>
    </source>
</reference>
<dbReference type="GO" id="GO:0003723">
    <property type="term" value="F:RNA binding"/>
    <property type="evidence" value="ECO:0007669"/>
    <property type="project" value="TreeGrafter"/>
</dbReference>
<evidence type="ECO:0000256" key="1">
    <source>
        <dbReference type="ARBA" id="ARBA00006847"/>
    </source>
</evidence>
<evidence type="ECO:0000256" key="9">
    <source>
        <dbReference type="ARBA" id="ARBA00023118"/>
    </source>
</evidence>
<dbReference type="InterPro" id="IPR054712">
    <property type="entry name" value="Cas3-like_dom"/>
</dbReference>
<evidence type="ECO:0000313" key="12">
    <source>
        <dbReference type="EMBL" id="RRC94651.1"/>
    </source>
</evidence>
<dbReference type="EMBL" id="RQZF01000012">
    <property type="protein sequence ID" value="RRC94651.1"/>
    <property type="molecule type" value="Genomic_DNA"/>
</dbReference>
<proteinExistence type="inferred from homology"/>
<keyword evidence="13" id="KW-1185">Reference proteome</keyword>
<dbReference type="GO" id="GO:0046872">
    <property type="term" value="F:metal ion binding"/>
    <property type="evidence" value="ECO:0007669"/>
    <property type="project" value="UniProtKB-KW"/>
</dbReference>
<comment type="similarity">
    <text evidence="2">In the central section; belongs to the CRISPR-associated helicase Cas3 family.</text>
</comment>
<dbReference type="GO" id="GO:0005524">
    <property type="term" value="F:ATP binding"/>
    <property type="evidence" value="ECO:0007669"/>
    <property type="project" value="UniProtKB-KW"/>
</dbReference>
<keyword evidence="9" id="KW-0051">Antiviral defense</keyword>
<dbReference type="GO" id="GO:0004518">
    <property type="term" value="F:nuclease activity"/>
    <property type="evidence" value="ECO:0007669"/>
    <property type="project" value="UniProtKB-KW"/>
</dbReference>
<keyword evidence="7" id="KW-0347">Helicase</keyword>
<dbReference type="SUPFAM" id="SSF52540">
    <property type="entry name" value="P-loop containing nucleoside triphosphate hydrolases"/>
    <property type="match status" value="1"/>
</dbReference>
<evidence type="ECO:0000256" key="4">
    <source>
        <dbReference type="ARBA" id="ARBA00022723"/>
    </source>
</evidence>